<organism evidence="2 3">
    <name type="scientific">Paramecium primaurelia</name>
    <dbReference type="NCBI Taxonomy" id="5886"/>
    <lineage>
        <taxon>Eukaryota</taxon>
        <taxon>Sar</taxon>
        <taxon>Alveolata</taxon>
        <taxon>Ciliophora</taxon>
        <taxon>Intramacronucleata</taxon>
        <taxon>Oligohymenophorea</taxon>
        <taxon>Peniculida</taxon>
        <taxon>Parameciidae</taxon>
        <taxon>Paramecium</taxon>
    </lineage>
</organism>
<dbReference type="InterPro" id="IPR006569">
    <property type="entry name" value="CID_dom"/>
</dbReference>
<reference evidence="2" key="1">
    <citation type="submission" date="2021-01" db="EMBL/GenBank/DDBJ databases">
        <authorList>
            <consortium name="Genoscope - CEA"/>
            <person name="William W."/>
        </authorList>
    </citation>
    <scope>NUCLEOTIDE SEQUENCE</scope>
</reference>
<keyword evidence="3" id="KW-1185">Reference proteome</keyword>
<dbReference type="Pfam" id="PF04818">
    <property type="entry name" value="CID"/>
    <property type="match status" value="1"/>
</dbReference>
<gene>
    <name evidence="2" type="ORF">PPRIM_AZ9-3.1.T0590197</name>
</gene>
<comment type="caution">
    <text evidence="2">The sequence shown here is derived from an EMBL/GenBank/DDBJ whole genome shotgun (WGS) entry which is preliminary data.</text>
</comment>
<dbReference type="OMA" id="KQWDEKQ"/>
<evidence type="ECO:0000259" key="1">
    <source>
        <dbReference type="PROSITE" id="PS51391"/>
    </source>
</evidence>
<name>A0A8S1MN32_PARPR</name>
<dbReference type="PROSITE" id="PS51391">
    <property type="entry name" value="CID"/>
    <property type="match status" value="1"/>
</dbReference>
<evidence type="ECO:0000313" key="3">
    <source>
        <dbReference type="Proteomes" id="UP000688137"/>
    </source>
</evidence>
<proteinExistence type="predicted"/>
<dbReference type="AlphaFoldDB" id="A0A8S1MN32"/>
<sequence>MINEINIVSLNQLLNNIHLSQSHIDEAARFYIRHCHDQNSQQSLCEEWSNHFHFAKGNVDGDKVIMSLLYMAQRVVESIIRYQGSYTSMSDTLKRQIIKVLGQLQDYNWTKDLKQQIKDLIKQWDEKQLFTKPEVQSMLETIEPSKTYKEKLKNQFAPSFFLVNFAKNYKELQIHIQKTNEYQMRLDELINCGAQDKLNLYDSLLEQYSKSIENVLKYRKLVIKDIIDKLKELDKTHSKSLIDMKYLVLRVQDLKRRKDKRIQNEYYHE</sequence>
<dbReference type="Proteomes" id="UP000688137">
    <property type="component" value="Unassembled WGS sequence"/>
</dbReference>
<dbReference type="EMBL" id="CAJJDM010000060">
    <property type="protein sequence ID" value="CAD8078165.1"/>
    <property type="molecule type" value="Genomic_DNA"/>
</dbReference>
<evidence type="ECO:0000313" key="2">
    <source>
        <dbReference type="EMBL" id="CAD8078165.1"/>
    </source>
</evidence>
<protein>
    <recommendedName>
        <fullName evidence="1">CID domain-containing protein</fullName>
    </recommendedName>
</protein>
<feature type="domain" description="CID" evidence="1">
    <location>
        <begin position="2"/>
        <end position="146"/>
    </location>
</feature>
<accession>A0A8S1MN32</accession>